<comment type="caution">
    <text evidence="2">The sequence shown here is derived from an EMBL/GenBank/DDBJ whole genome shotgun (WGS) entry which is preliminary data.</text>
</comment>
<evidence type="ECO:0000256" key="1">
    <source>
        <dbReference type="SAM" id="SignalP"/>
    </source>
</evidence>
<sequence length="108" mass="10922">MQLSLLLIVAPLLALAAPEREAPPTREVKARDETATLGKRACNPVGCECAPGYAGVYCANCLTSSGGWVVPVLGSGTTSDVYQCDGNGGCCDYGYANDCAGGATGRCG</sequence>
<name>A0AAE8MV28_9PEZI</name>
<reference evidence="2" key="1">
    <citation type="submission" date="2018-03" db="EMBL/GenBank/DDBJ databases">
        <authorList>
            <person name="Guldener U."/>
        </authorList>
    </citation>
    <scope>NUCLEOTIDE SEQUENCE</scope>
</reference>
<dbReference type="AlphaFoldDB" id="A0AAE8MV28"/>
<dbReference type="EMBL" id="ONZQ02000003">
    <property type="protein sequence ID" value="SPN99735.1"/>
    <property type="molecule type" value="Genomic_DNA"/>
</dbReference>
<evidence type="ECO:0000313" key="3">
    <source>
        <dbReference type="Proteomes" id="UP001187682"/>
    </source>
</evidence>
<organism evidence="2 3">
    <name type="scientific">Cephalotrichum gorgonifer</name>
    <dbReference type="NCBI Taxonomy" id="2041049"/>
    <lineage>
        <taxon>Eukaryota</taxon>
        <taxon>Fungi</taxon>
        <taxon>Dikarya</taxon>
        <taxon>Ascomycota</taxon>
        <taxon>Pezizomycotina</taxon>
        <taxon>Sordariomycetes</taxon>
        <taxon>Hypocreomycetidae</taxon>
        <taxon>Microascales</taxon>
        <taxon>Microascaceae</taxon>
        <taxon>Cephalotrichum</taxon>
    </lineage>
</organism>
<feature type="signal peptide" evidence="1">
    <location>
        <begin position="1"/>
        <end position="16"/>
    </location>
</feature>
<gene>
    <name evidence="2" type="ORF">DNG_02586</name>
</gene>
<keyword evidence="1" id="KW-0732">Signal</keyword>
<dbReference type="Proteomes" id="UP001187682">
    <property type="component" value="Unassembled WGS sequence"/>
</dbReference>
<evidence type="ECO:0000313" key="2">
    <source>
        <dbReference type="EMBL" id="SPN99735.1"/>
    </source>
</evidence>
<keyword evidence="3" id="KW-1185">Reference proteome</keyword>
<feature type="chain" id="PRO_5042162171" evidence="1">
    <location>
        <begin position="17"/>
        <end position="108"/>
    </location>
</feature>
<accession>A0AAE8MV28</accession>
<proteinExistence type="predicted"/>
<protein>
    <submittedName>
        <fullName evidence="2">Uncharacterized protein</fullName>
    </submittedName>
</protein>